<keyword evidence="1 5" id="KW-0808">Transferase</keyword>
<gene>
    <name evidence="5" type="ORF">JF537_06725</name>
</gene>
<dbReference type="GO" id="GO:0005737">
    <property type="term" value="C:cytoplasm"/>
    <property type="evidence" value="ECO:0007669"/>
    <property type="project" value="TreeGrafter"/>
</dbReference>
<organism evidence="5 6">
    <name type="scientific">Priestia flexa</name>
    <dbReference type="NCBI Taxonomy" id="86664"/>
    <lineage>
        <taxon>Bacteria</taxon>
        <taxon>Bacillati</taxon>
        <taxon>Bacillota</taxon>
        <taxon>Bacilli</taxon>
        <taxon>Bacillales</taxon>
        <taxon>Bacillaceae</taxon>
        <taxon>Priestia</taxon>
    </lineage>
</organism>
<dbReference type="Gene3D" id="3.40.630.30">
    <property type="match status" value="1"/>
</dbReference>
<dbReference type="InterPro" id="IPR051531">
    <property type="entry name" value="N-acetyltransferase"/>
</dbReference>
<name>A0A8I1MF64_9BACI</name>
<dbReference type="InterPro" id="IPR016181">
    <property type="entry name" value="Acyl_CoA_acyltransferase"/>
</dbReference>
<dbReference type="GO" id="GO:0008999">
    <property type="term" value="F:protein-N-terminal-alanine acetyltransferase activity"/>
    <property type="evidence" value="ECO:0007669"/>
    <property type="project" value="TreeGrafter"/>
</dbReference>
<dbReference type="PROSITE" id="PS51186">
    <property type="entry name" value="GNAT"/>
    <property type="match status" value="1"/>
</dbReference>
<keyword evidence="2" id="KW-0012">Acyltransferase</keyword>
<comment type="caution">
    <text evidence="5">The sequence shown here is derived from an EMBL/GenBank/DDBJ whole genome shotgun (WGS) entry which is preliminary data.</text>
</comment>
<evidence type="ECO:0000313" key="5">
    <source>
        <dbReference type="EMBL" id="MBN8251266.1"/>
    </source>
</evidence>
<proteinExistence type="inferred from homology"/>
<evidence type="ECO:0000259" key="4">
    <source>
        <dbReference type="PROSITE" id="PS51186"/>
    </source>
</evidence>
<feature type="domain" description="N-acetyltransferase" evidence="4">
    <location>
        <begin position="7"/>
        <end position="177"/>
    </location>
</feature>
<comment type="similarity">
    <text evidence="3">Belongs to the acetyltransferase family. RimJ subfamily.</text>
</comment>
<evidence type="ECO:0000256" key="3">
    <source>
        <dbReference type="ARBA" id="ARBA00038502"/>
    </source>
</evidence>
<dbReference type="RefSeq" id="WP_163071271.1">
    <property type="nucleotide sequence ID" value="NZ_JAEMWV010000003.1"/>
</dbReference>
<sequence>MITSKDLTIRAFTLPDAKAMLSLQTKNRAFFEEFALTRRDDFYTIPGQVEKIKDAALKAQEDKEYYFGIFENHEKKLIGTISLFNIVRGASQSAIIGYFLDEDYNGKGYMTQAAKLFVTYAFTELNLHRIQAEVQPHNVGSIRVLEKAGFHQEGLATKNLKIRGEWKDHQVLAIINPAD</sequence>
<dbReference type="Pfam" id="PF13302">
    <property type="entry name" value="Acetyltransf_3"/>
    <property type="match status" value="1"/>
</dbReference>
<evidence type="ECO:0000313" key="6">
    <source>
        <dbReference type="Proteomes" id="UP000664578"/>
    </source>
</evidence>
<dbReference type="Proteomes" id="UP000664578">
    <property type="component" value="Unassembled WGS sequence"/>
</dbReference>
<dbReference type="AlphaFoldDB" id="A0A8I1MF64"/>
<protein>
    <submittedName>
        <fullName evidence="5">GNAT family N-acetyltransferase</fullName>
    </submittedName>
</protein>
<dbReference type="EMBL" id="JAEMWV010000003">
    <property type="protein sequence ID" value="MBN8251266.1"/>
    <property type="molecule type" value="Genomic_DNA"/>
</dbReference>
<dbReference type="PANTHER" id="PTHR43792">
    <property type="entry name" value="GNAT FAMILY, PUTATIVE (AFU_ORTHOLOGUE AFUA_3G00765)-RELATED-RELATED"/>
    <property type="match status" value="1"/>
</dbReference>
<accession>A0A8I1MF64</accession>
<dbReference type="SUPFAM" id="SSF55729">
    <property type="entry name" value="Acyl-CoA N-acyltransferases (Nat)"/>
    <property type="match status" value="1"/>
</dbReference>
<dbReference type="InterPro" id="IPR000182">
    <property type="entry name" value="GNAT_dom"/>
</dbReference>
<evidence type="ECO:0000256" key="1">
    <source>
        <dbReference type="ARBA" id="ARBA00022679"/>
    </source>
</evidence>
<reference evidence="5" key="1">
    <citation type="submission" date="2020-12" db="EMBL/GenBank/DDBJ databases">
        <title>PHA producing bacteria isolated from mangrove.</title>
        <authorList>
            <person name="Zheng W."/>
            <person name="Yu S."/>
            <person name="Huang Y."/>
        </authorList>
    </citation>
    <scope>NUCLEOTIDE SEQUENCE</scope>
    <source>
        <strain evidence="5">GN22-4</strain>
    </source>
</reference>
<evidence type="ECO:0000256" key="2">
    <source>
        <dbReference type="ARBA" id="ARBA00023315"/>
    </source>
</evidence>
<dbReference type="PANTHER" id="PTHR43792:SF8">
    <property type="entry name" value="[RIBOSOMAL PROTEIN US5]-ALANINE N-ACETYLTRANSFERASE"/>
    <property type="match status" value="1"/>
</dbReference>